<dbReference type="Proteomes" id="UP000470404">
    <property type="component" value="Unassembled WGS sequence"/>
</dbReference>
<gene>
    <name evidence="1" type="ORF">G3I59_19100</name>
</gene>
<dbReference type="Gene3D" id="1.50.10.20">
    <property type="match status" value="1"/>
</dbReference>
<evidence type="ECO:0000313" key="1">
    <source>
        <dbReference type="EMBL" id="NEC57644.1"/>
    </source>
</evidence>
<name>A0ABX0BTQ5_9PSEU</name>
<dbReference type="EMBL" id="JAAGNC010000092">
    <property type="protein sequence ID" value="NEC57644.1"/>
    <property type="molecule type" value="Genomic_DNA"/>
</dbReference>
<dbReference type="InterPro" id="IPR053169">
    <property type="entry name" value="MUG_Protein"/>
</dbReference>
<protein>
    <submittedName>
        <fullName evidence="1">Uncharacterized protein</fullName>
    </submittedName>
</protein>
<comment type="caution">
    <text evidence="1">The sequence shown here is derived from an EMBL/GenBank/DDBJ whole genome shotgun (WGS) entry which is preliminary data.</text>
</comment>
<dbReference type="PANTHER" id="PTHR47791">
    <property type="entry name" value="MEIOTICALLY UP-REGULATED GENE 191 PROTEIN"/>
    <property type="match status" value="1"/>
</dbReference>
<organism evidence="1 2">
    <name type="scientific">Amycolatopsis rubida</name>
    <dbReference type="NCBI Taxonomy" id="112413"/>
    <lineage>
        <taxon>Bacteria</taxon>
        <taxon>Bacillati</taxon>
        <taxon>Actinomycetota</taxon>
        <taxon>Actinomycetes</taxon>
        <taxon>Pseudonocardiales</taxon>
        <taxon>Pseudonocardiaceae</taxon>
        <taxon>Amycolatopsis</taxon>
    </lineage>
</organism>
<dbReference type="RefSeq" id="WP_067578978.1">
    <property type="nucleotide sequence ID" value="NZ_JAAGNC010000092.1"/>
</dbReference>
<dbReference type="PANTHER" id="PTHR47791:SF3">
    <property type="entry name" value="MEIOTICALLY UP-REGULATED GENE 191 PROTEIN"/>
    <property type="match status" value="1"/>
</dbReference>
<proteinExistence type="predicted"/>
<keyword evidence="2" id="KW-1185">Reference proteome</keyword>
<sequence length="90" mass="9965">MLAESCESGSCDDNQKQFKGIFLRYFGDLATAAGEQRYRDFVRRQADSVWLRDRDSLNRIGGRRAGGTPNAVDWRTQAPGLEALIAAAAQ</sequence>
<evidence type="ECO:0000313" key="2">
    <source>
        <dbReference type="Proteomes" id="UP000470404"/>
    </source>
</evidence>
<reference evidence="1 2" key="1">
    <citation type="submission" date="2020-01" db="EMBL/GenBank/DDBJ databases">
        <title>Insect and environment-associated Actinomycetes.</title>
        <authorList>
            <person name="Currrie C."/>
            <person name="Chevrette M."/>
            <person name="Carlson C."/>
            <person name="Stubbendieck R."/>
            <person name="Wendt-Pienkowski E."/>
        </authorList>
    </citation>
    <scope>NUCLEOTIDE SEQUENCE [LARGE SCALE GENOMIC DNA]</scope>
    <source>
        <strain evidence="1 2">SID8386</strain>
    </source>
</reference>
<accession>A0ABX0BTQ5</accession>